<dbReference type="GO" id="GO:0005216">
    <property type="term" value="F:monoatomic ion channel activity"/>
    <property type="evidence" value="ECO:0007669"/>
    <property type="project" value="InterPro"/>
</dbReference>
<dbReference type="PRINTS" id="PR01079">
    <property type="entry name" value="GABAARALPHA"/>
</dbReference>
<evidence type="ECO:0000256" key="2">
    <source>
        <dbReference type="ARBA" id="ARBA00023157"/>
    </source>
</evidence>
<keyword evidence="2" id="KW-1015">Disulfide bond</keyword>
<comment type="subcellular location">
    <subcellularLocation>
        <location evidence="1">Cell membrane</location>
        <topology evidence="1">Multi-pass membrane protein</topology>
    </subcellularLocation>
</comment>
<organism evidence="5">
    <name type="scientific">Petromyzon marinus</name>
    <name type="common">Sea lamprey</name>
    <dbReference type="NCBI Taxonomy" id="7757"/>
    <lineage>
        <taxon>Eukaryota</taxon>
        <taxon>Metazoa</taxon>
        <taxon>Chordata</taxon>
        <taxon>Craniata</taxon>
        <taxon>Vertebrata</taxon>
        <taxon>Cyclostomata</taxon>
        <taxon>Hyperoartia</taxon>
        <taxon>Petromyzontiformes</taxon>
        <taxon>Petromyzontidae</taxon>
        <taxon>Petromyzon</taxon>
    </lineage>
</organism>
<dbReference type="InterPro" id="IPR038050">
    <property type="entry name" value="Neuro_actylchol_rec"/>
</dbReference>
<evidence type="ECO:0000256" key="4">
    <source>
        <dbReference type="SAM" id="Phobius"/>
    </source>
</evidence>
<evidence type="ECO:0000256" key="3">
    <source>
        <dbReference type="SAM" id="MobiDB-lite"/>
    </source>
</evidence>
<name>S4RDC4_PETMA</name>
<reference evidence="5" key="2">
    <citation type="submission" date="2025-09" db="UniProtKB">
        <authorList>
            <consortium name="Ensembl"/>
        </authorList>
    </citation>
    <scope>IDENTIFICATION</scope>
</reference>
<dbReference type="InterPro" id="IPR001390">
    <property type="entry name" value="GABAAa_rcpt"/>
</dbReference>
<dbReference type="AlphaFoldDB" id="S4RDC4"/>
<dbReference type="HOGENOM" id="CLU_2126785_0_0_1"/>
<keyword evidence="4" id="KW-1133">Transmembrane helix</keyword>
<feature type="region of interest" description="Disordered" evidence="3">
    <location>
        <begin position="1"/>
        <end position="70"/>
    </location>
</feature>
<dbReference type="GeneTree" id="ENSGT00940000159136"/>
<feature type="transmembrane region" description="Helical" evidence="4">
    <location>
        <begin position="82"/>
        <end position="100"/>
    </location>
</feature>
<dbReference type="Ensembl" id="ENSPMAT00000003221.1">
    <property type="protein sequence ID" value="ENSPMAP00000003206.1"/>
    <property type="gene ID" value="ENSPMAG00000002945.1"/>
</dbReference>
<sequence length="114" mass="12229">QKKEQSSMAQKTNNTYTVSPSSFPQGVARDSGVPTVTRSATAGPRSATAASGPAEPKPAEPKPAEPKKTYNSVSKVDKLSRILFPLLFASFNLVYWATYLNKVPKTKGLLTGSR</sequence>
<dbReference type="STRING" id="7757.ENSPMAP00000003206"/>
<dbReference type="Gene3D" id="1.20.58.390">
    <property type="entry name" value="Neurotransmitter-gated ion-channel transmembrane domain"/>
    <property type="match status" value="1"/>
</dbReference>
<protein>
    <recommendedName>
        <fullName evidence="6">Neurotransmitter-gated ion-channel transmembrane domain-containing protein</fullName>
    </recommendedName>
</protein>
<dbReference type="GO" id="GO:0004890">
    <property type="term" value="F:GABA-A receptor activity"/>
    <property type="evidence" value="ECO:0007669"/>
    <property type="project" value="InterPro"/>
</dbReference>
<dbReference type="SUPFAM" id="SSF90112">
    <property type="entry name" value="Neurotransmitter-gated ion-channel transmembrane pore"/>
    <property type="match status" value="1"/>
</dbReference>
<keyword evidence="4" id="KW-0812">Transmembrane</keyword>
<reference evidence="5" key="1">
    <citation type="submission" date="2025-08" db="UniProtKB">
        <authorList>
            <consortium name="Ensembl"/>
        </authorList>
    </citation>
    <scope>IDENTIFICATION</scope>
</reference>
<feature type="compositionally biased region" description="Basic and acidic residues" evidence="3">
    <location>
        <begin position="57"/>
        <end position="68"/>
    </location>
</feature>
<dbReference type="InterPro" id="IPR036719">
    <property type="entry name" value="Neuro-gated_channel_TM_sf"/>
</dbReference>
<proteinExistence type="predicted"/>
<feature type="compositionally biased region" description="Polar residues" evidence="3">
    <location>
        <begin position="1"/>
        <end position="24"/>
    </location>
</feature>
<evidence type="ECO:0000313" key="5">
    <source>
        <dbReference type="Ensembl" id="ENSPMAP00000003206.1"/>
    </source>
</evidence>
<evidence type="ECO:0000256" key="1">
    <source>
        <dbReference type="ARBA" id="ARBA00004651"/>
    </source>
</evidence>
<evidence type="ECO:0008006" key="6">
    <source>
        <dbReference type="Google" id="ProtNLM"/>
    </source>
</evidence>
<dbReference type="GO" id="GO:0005886">
    <property type="term" value="C:plasma membrane"/>
    <property type="evidence" value="ECO:0007669"/>
    <property type="project" value="UniProtKB-SubCell"/>
</dbReference>
<accession>S4RDC4</accession>
<keyword evidence="4" id="KW-0472">Membrane</keyword>